<dbReference type="Pfam" id="PF05078">
    <property type="entry name" value="DUF679"/>
    <property type="match status" value="1"/>
</dbReference>
<evidence type="ECO:0000256" key="2">
    <source>
        <dbReference type="ARBA" id="ARBA00008707"/>
    </source>
</evidence>
<protein>
    <submittedName>
        <fullName evidence="7">Uncharacterized protein</fullName>
    </submittedName>
</protein>
<proteinExistence type="inferred from homology"/>
<accession>A0A218VR38</accession>
<dbReference type="EMBL" id="MTKT01006319">
    <property type="protein sequence ID" value="OWM62965.1"/>
    <property type="molecule type" value="Genomic_DNA"/>
</dbReference>
<evidence type="ECO:0000313" key="9">
    <source>
        <dbReference type="Proteomes" id="UP000197138"/>
    </source>
</evidence>
<keyword evidence="3 6" id="KW-0812">Transmembrane</keyword>
<feature type="transmembrane region" description="Helical" evidence="6">
    <location>
        <begin position="130"/>
        <end position="149"/>
    </location>
</feature>
<comment type="subcellular location">
    <subcellularLocation>
        <location evidence="1">Membrane</location>
        <topology evidence="1">Multi-pass membrane protein</topology>
    </subcellularLocation>
</comment>
<name>A0A218VR38_PUNGR</name>
<dbReference type="AlphaFoldDB" id="A0A218VR38"/>
<reference evidence="8 10" key="3">
    <citation type="submission" date="2017-11" db="EMBL/GenBank/DDBJ databases">
        <title>De-novo sequencing of pomegranate (Punica granatum L.) genome.</title>
        <authorList>
            <person name="Akparov Z."/>
            <person name="Amiraslanov A."/>
            <person name="Hajiyeva S."/>
            <person name="Abbasov M."/>
            <person name="Kaur K."/>
            <person name="Hamwieh A."/>
            <person name="Solovyev V."/>
            <person name="Salamov A."/>
            <person name="Braich B."/>
            <person name="Kosarev P."/>
            <person name="Mahmoud A."/>
            <person name="Hajiyev E."/>
            <person name="Babayeva S."/>
            <person name="Izzatullayeva V."/>
            <person name="Mammadov A."/>
            <person name="Mammadov A."/>
            <person name="Sharifova S."/>
            <person name="Ojaghi J."/>
            <person name="Eynullazada K."/>
            <person name="Bayramov B."/>
            <person name="Abdulazimova A."/>
            <person name="Shahmuradov I."/>
        </authorList>
    </citation>
    <scope>NUCLEOTIDE SEQUENCE [LARGE SCALE GENOMIC DNA]</scope>
    <source>
        <strain evidence="8">AG2017</strain>
        <strain evidence="10">cv. AG2017</strain>
        <tissue evidence="8">Leaf</tissue>
    </source>
</reference>
<dbReference type="GeneID" id="116215067"/>
<evidence type="ECO:0000256" key="5">
    <source>
        <dbReference type="ARBA" id="ARBA00023136"/>
    </source>
</evidence>
<keyword evidence="5 6" id="KW-0472">Membrane</keyword>
<evidence type="ECO:0000313" key="10">
    <source>
        <dbReference type="Proteomes" id="UP000233551"/>
    </source>
</evidence>
<feature type="transmembrane region" description="Helical" evidence="6">
    <location>
        <begin position="169"/>
        <end position="188"/>
    </location>
</feature>
<evidence type="ECO:0000256" key="1">
    <source>
        <dbReference type="ARBA" id="ARBA00004141"/>
    </source>
</evidence>
<comment type="caution">
    <text evidence="7">The sequence shown here is derived from an EMBL/GenBank/DDBJ whole genome shotgun (WGS) entry which is preliminary data.</text>
</comment>
<evidence type="ECO:0000313" key="7">
    <source>
        <dbReference type="EMBL" id="OWM62965.1"/>
    </source>
</evidence>
<dbReference type="GO" id="GO:0016020">
    <property type="term" value="C:membrane"/>
    <property type="evidence" value="ECO:0007669"/>
    <property type="project" value="UniProtKB-SubCell"/>
</dbReference>
<keyword evidence="4 6" id="KW-1133">Transmembrane helix</keyword>
<dbReference type="Proteomes" id="UP000233551">
    <property type="component" value="Unassembled WGS sequence"/>
</dbReference>
<dbReference type="STRING" id="22663.A0A218VR38"/>
<comment type="similarity">
    <text evidence="2">Belongs to the plant DMP1 protein family.</text>
</comment>
<evidence type="ECO:0000256" key="3">
    <source>
        <dbReference type="ARBA" id="ARBA00022692"/>
    </source>
</evidence>
<reference evidence="9" key="1">
    <citation type="journal article" date="2017" name="Plant J.">
        <title>The pomegranate (Punica granatum L.) genome and the genomics of punicalagin biosynthesis.</title>
        <authorList>
            <person name="Qin G."/>
            <person name="Xu C."/>
            <person name="Ming R."/>
            <person name="Tang H."/>
            <person name="Guyot R."/>
            <person name="Kramer E.M."/>
            <person name="Hu Y."/>
            <person name="Yi X."/>
            <person name="Qi Y."/>
            <person name="Xu X."/>
            <person name="Gao Z."/>
            <person name="Pan H."/>
            <person name="Jian J."/>
            <person name="Tian Y."/>
            <person name="Yue Z."/>
            <person name="Xu Y."/>
        </authorList>
    </citation>
    <scope>NUCLEOTIDE SEQUENCE [LARGE SCALE GENOMIC DNA]</scope>
    <source>
        <strain evidence="9">cv. Dabenzi</strain>
    </source>
</reference>
<sequence length="209" mass="23020">MAQEAMISSRLALPKQKQSPNLGIHKTASSVANLANLLPTGTVLAFQALAPSFSNNGECETPNKYLTTCLVALCSLFCFLSSFTDSFKAKDGKVYYGIATFHGFYVFNSGDWEGENVLQDMDLEKLRISFIDMVHAFVSLLVFLLFAIGSSDVQGCYFHQQGSHLEKALITNLPLGVGFLSSFLFTIFPTKRRGIGYTEMAASRTHQME</sequence>
<evidence type="ECO:0000313" key="8">
    <source>
        <dbReference type="EMBL" id="PKI78238.1"/>
    </source>
</evidence>
<reference evidence="7" key="2">
    <citation type="submission" date="2017-06" db="EMBL/GenBank/DDBJ databases">
        <title>The pomegranate genome and the genomics of punicalagin biosynthesis.</title>
        <authorList>
            <person name="Xu C."/>
        </authorList>
    </citation>
    <scope>NUCLEOTIDE SEQUENCE [LARGE SCALE GENOMIC DNA]</scope>
    <source>
        <tissue evidence="7">Fresh leaf</tissue>
    </source>
</reference>
<evidence type="ECO:0000256" key="4">
    <source>
        <dbReference type="ARBA" id="ARBA00022989"/>
    </source>
</evidence>
<keyword evidence="10" id="KW-1185">Reference proteome</keyword>
<organism evidence="7 9">
    <name type="scientific">Punica granatum</name>
    <name type="common">Pomegranate</name>
    <dbReference type="NCBI Taxonomy" id="22663"/>
    <lineage>
        <taxon>Eukaryota</taxon>
        <taxon>Viridiplantae</taxon>
        <taxon>Streptophyta</taxon>
        <taxon>Embryophyta</taxon>
        <taxon>Tracheophyta</taxon>
        <taxon>Spermatophyta</taxon>
        <taxon>Magnoliopsida</taxon>
        <taxon>eudicotyledons</taxon>
        <taxon>Gunneridae</taxon>
        <taxon>Pentapetalae</taxon>
        <taxon>rosids</taxon>
        <taxon>malvids</taxon>
        <taxon>Myrtales</taxon>
        <taxon>Lythraceae</taxon>
        <taxon>Punica</taxon>
    </lineage>
</organism>
<dbReference type="GO" id="GO:0005737">
    <property type="term" value="C:cytoplasm"/>
    <property type="evidence" value="ECO:0007669"/>
    <property type="project" value="UniProtKB-ARBA"/>
</dbReference>
<dbReference type="PANTHER" id="PTHR31621">
    <property type="entry name" value="PROTEIN DMP3"/>
    <property type="match status" value="1"/>
</dbReference>
<dbReference type="OrthoDB" id="657601at2759"/>
<dbReference type="InterPro" id="IPR007770">
    <property type="entry name" value="DMP"/>
</dbReference>
<dbReference type="Proteomes" id="UP000197138">
    <property type="component" value="Unassembled WGS sequence"/>
</dbReference>
<dbReference type="GO" id="GO:0010256">
    <property type="term" value="P:endomembrane system organization"/>
    <property type="evidence" value="ECO:0007669"/>
    <property type="project" value="TreeGrafter"/>
</dbReference>
<dbReference type="PANTHER" id="PTHR31621:SF5">
    <property type="entry name" value="PROTEIN DMP10"/>
    <property type="match status" value="1"/>
</dbReference>
<dbReference type="EMBL" id="PGOL01000058">
    <property type="protein sequence ID" value="PKI78238.1"/>
    <property type="molecule type" value="Genomic_DNA"/>
</dbReference>
<gene>
    <name evidence="7" type="ORF">CDL15_Pgr020259</name>
    <name evidence="8" type="ORF">CRG98_001409</name>
</gene>
<evidence type="ECO:0000256" key="6">
    <source>
        <dbReference type="SAM" id="Phobius"/>
    </source>
</evidence>